<reference evidence="1" key="1">
    <citation type="submission" date="2022-01" db="EMBL/GenBank/DDBJ databases">
        <title>Complete genome of Methanomicrobium antiquum DSM 21220.</title>
        <authorList>
            <person name="Chen S.-C."/>
            <person name="You Y.-T."/>
            <person name="Zhou Y.-Z."/>
            <person name="Lai M.-C."/>
        </authorList>
    </citation>
    <scope>NUCLEOTIDE SEQUENCE</scope>
    <source>
        <strain evidence="1">DSM 21220</strain>
    </source>
</reference>
<keyword evidence="2" id="KW-1185">Reference proteome</keyword>
<evidence type="ECO:0000313" key="1">
    <source>
        <dbReference type="EMBL" id="WFN37250.1"/>
    </source>
</evidence>
<dbReference type="GeneID" id="79949198"/>
<sequence length="119" mass="13202">MNELSCGTIRTGIKGRLDIFIEDEQFYVTSEDVKSLIFYGRSAPVLKTCTEKKDEWAEIFATGIKGHVTLNMAGRAVHFVTTKGTYIIPLFSLQKVARGEAVSAPLFQIMPDIRGGVFL</sequence>
<dbReference type="EMBL" id="CP091092">
    <property type="protein sequence ID" value="WFN37250.1"/>
    <property type="molecule type" value="Genomic_DNA"/>
</dbReference>
<organism evidence="1 2">
    <name type="scientific">Methanomicrobium antiquum</name>
    <dbReference type="NCBI Taxonomy" id="487686"/>
    <lineage>
        <taxon>Archaea</taxon>
        <taxon>Methanobacteriati</taxon>
        <taxon>Methanobacteriota</taxon>
        <taxon>Stenosarchaea group</taxon>
        <taxon>Methanomicrobia</taxon>
        <taxon>Methanomicrobiales</taxon>
        <taxon>Methanomicrobiaceae</taxon>
        <taxon>Methanomicrobium</taxon>
    </lineage>
</organism>
<gene>
    <name evidence="1" type="ORF">L1994_02345</name>
</gene>
<dbReference type="AlphaFoldDB" id="A0AAF0FWI2"/>
<evidence type="ECO:0000313" key="2">
    <source>
        <dbReference type="Proteomes" id="UP001218895"/>
    </source>
</evidence>
<name>A0AAF0FWI2_9EURY</name>
<dbReference type="RefSeq" id="WP_278100090.1">
    <property type="nucleotide sequence ID" value="NZ_CP091092.1"/>
</dbReference>
<dbReference type="KEGG" id="manq:L1994_02345"/>
<protein>
    <submittedName>
        <fullName evidence="1">Uncharacterized protein</fullName>
    </submittedName>
</protein>
<proteinExistence type="predicted"/>
<accession>A0AAF0FWI2</accession>
<dbReference type="Proteomes" id="UP001218895">
    <property type="component" value="Chromosome"/>
</dbReference>